<proteinExistence type="predicted"/>
<keyword evidence="2" id="KW-1185">Reference proteome</keyword>
<accession>A0ACC3TL33</accession>
<sequence>MRLEDHGFKATRLYWHYDRSSQKQHSIDSPNRPEEPKRAESSILSFIKGKERLTHPTTPREEYSALDMRITDRLDPNLKVNWVASQSEIDYLDTVVYPVHTRQLVYRIYTKTRVKSTQTFQYLPWRSAHLPQSKLAWIKAESFRHRTINSTETRLYESIMRFYMHLRWRGYPPRILNKWFKESLHSNSNNSSNKSTLYTTASRSRDTTKPQTTRNHMKSII</sequence>
<comment type="caution">
    <text evidence="1">The sequence shown here is derived from an EMBL/GenBank/DDBJ whole genome shotgun (WGS) entry which is preliminary data.</text>
</comment>
<evidence type="ECO:0000313" key="1">
    <source>
        <dbReference type="EMBL" id="KAK9321898.1"/>
    </source>
</evidence>
<dbReference type="Proteomes" id="UP001489719">
    <property type="component" value="Unassembled WGS sequence"/>
</dbReference>
<reference evidence="2" key="1">
    <citation type="journal article" date="2024" name="Front. Bioeng. Biotechnol.">
        <title>Genome-scale model development and genomic sequencing of the oleaginous clade Lipomyces.</title>
        <authorList>
            <person name="Czajka J.J."/>
            <person name="Han Y."/>
            <person name="Kim J."/>
            <person name="Mondo S.J."/>
            <person name="Hofstad B.A."/>
            <person name="Robles A."/>
            <person name="Haridas S."/>
            <person name="Riley R."/>
            <person name="LaButti K."/>
            <person name="Pangilinan J."/>
            <person name="Andreopoulos W."/>
            <person name="Lipzen A."/>
            <person name="Yan J."/>
            <person name="Wang M."/>
            <person name="Ng V."/>
            <person name="Grigoriev I.V."/>
            <person name="Spatafora J.W."/>
            <person name="Magnuson J.K."/>
            <person name="Baker S.E."/>
            <person name="Pomraning K.R."/>
        </authorList>
    </citation>
    <scope>NUCLEOTIDE SEQUENCE [LARGE SCALE GENOMIC DNA]</scope>
    <source>
        <strain evidence="2">CBS 10300</strain>
    </source>
</reference>
<organism evidence="1 2">
    <name type="scientific">Lipomyces orientalis</name>
    <dbReference type="NCBI Taxonomy" id="1233043"/>
    <lineage>
        <taxon>Eukaryota</taxon>
        <taxon>Fungi</taxon>
        <taxon>Dikarya</taxon>
        <taxon>Ascomycota</taxon>
        <taxon>Saccharomycotina</taxon>
        <taxon>Lipomycetes</taxon>
        <taxon>Lipomycetales</taxon>
        <taxon>Lipomycetaceae</taxon>
        <taxon>Lipomyces</taxon>
    </lineage>
</organism>
<dbReference type="EMBL" id="MU970087">
    <property type="protein sequence ID" value="KAK9321898.1"/>
    <property type="molecule type" value="Genomic_DNA"/>
</dbReference>
<name>A0ACC3TL33_9ASCO</name>
<gene>
    <name evidence="1" type="ORF">V1517DRAFT_157057</name>
</gene>
<evidence type="ECO:0000313" key="2">
    <source>
        <dbReference type="Proteomes" id="UP001489719"/>
    </source>
</evidence>
<protein>
    <submittedName>
        <fullName evidence="1">Uncharacterized protein</fullName>
    </submittedName>
</protein>